<gene>
    <name evidence="1" type="ORF">LOK49_LG12G00560</name>
</gene>
<protein>
    <submittedName>
        <fullName evidence="1">Serine carboxypeptidase-like 18</fullName>
    </submittedName>
</protein>
<proteinExistence type="predicted"/>
<accession>A0ACC0FS20</accession>
<reference evidence="1 2" key="1">
    <citation type="journal article" date="2022" name="Plant J.">
        <title>Chromosome-level genome of Camellia lanceoleosa provides a valuable resource for understanding genome evolution and self-incompatibility.</title>
        <authorList>
            <person name="Gong W."/>
            <person name="Xiao S."/>
            <person name="Wang L."/>
            <person name="Liao Z."/>
            <person name="Chang Y."/>
            <person name="Mo W."/>
            <person name="Hu G."/>
            <person name="Li W."/>
            <person name="Zhao G."/>
            <person name="Zhu H."/>
            <person name="Hu X."/>
            <person name="Ji K."/>
            <person name="Xiang X."/>
            <person name="Song Q."/>
            <person name="Yuan D."/>
            <person name="Jin S."/>
            <person name="Zhang L."/>
        </authorList>
    </citation>
    <scope>NUCLEOTIDE SEQUENCE [LARGE SCALE GENOMIC DNA]</scope>
    <source>
        <strain evidence="1">SQ_2022a</strain>
    </source>
</reference>
<name>A0ACC0FS20_9ERIC</name>
<sequence length="485" mass="54591">MVQVEAIAASQKQLLQKPTCAWIRWVQNHLLLLLVLLAQPVLGGQIVKYLPGFDGELPFKLETGYISVDDSELFYYFIESEGNPQEDPLFLWLTGGPGCTSLSGLLYEVGPMEYDIDNYTGGLPKLKYYPYARTKTASMIFLDAPVGTGFSYARTPGGWPTSDTKSAEQSYQFLRKWLVEHPQFLSVQLFVGGDSYAGLTVPLITKKIIDGNKEKAKPYMNIKGYLVGCPGTDSVIDGNSRVDFAHRMALISDEIYENAKRSCNENYINVDPANTACITAMGAVQKCLKDLSDKDILKPKCDLSSQDHPEGPDRRFLKEGSLEFLLSPSTFPNPWCTTLKLTHNSIWANDDGVQEALHVRKGTVPRWERCNNSLSYTQDVSSVIAVHKELSRSSLEVLVESGDHDISVPYMGTLKWIKSLNLTLVDDWRPWFVDNQVAGYTMKYSEEHGYNLTFATIKGAGHPAPEYYRRECYCLFDRWINYNPV</sequence>
<organism evidence="1 2">
    <name type="scientific">Camellia lanceoleosa</name>
    <dbReference type="NCBI Taxonomy" id="1840588"/>
    <lineage>
        <taxon>Eukaryota</taxon>
        <taxon>Viridiplantae</taxon>
        <taxon>Streptophyta</taxon>
        <taxon>Embryophyta</taxon>
        <taxon>Tracheophyta</taxon>
        <taxon>Spermatophyta</taxon>
        <taxon>Magnoliopsida</taxon>
        <taxon>eudicotyledons</taxon>
        <taxon>Gunneridae</taxon>
        <taxon>Pentapetalae</taxon>
        <taxon>asterids</taxon>
        <taxon>Ericales</taxon>
        <taxon>Theaceae</taxon>
        <taxon>Camellia</taxon>
    </lineage>
</organism>
<dbReference type="Proteomes" id="UP001060215">
    <property type="component" value="Chromosome 13"/>
</dbReference>
<evidence type="ECO:0000313" key="2">
    <source>
        <dbReference type="Proteomes" id="UP001060215"/>
    </source>
</evidence>
<evidence type="ECO:0000313" key="1">
    <source>
        <dbReference type="EMBL" id="KAI7991556.1"/>
    </source>
</evidence>
<comment type="caution">
    <text evidence="1">The sequence shown here is derived from an EMBL/GenBank/DDBJ whole genome shotgun (WGS) entry which is preliminary data.</text>
</comment>
<dbReference type="EMBL" id="CM045770">
    <property type="protein sequence ID" value="KAI7991556.1"/>
    <property type="molecule type" value="Genomic_DNA"/>
</dbReference>
<keyword evidence="2" id="KW-1185">Reference proteome</keyword>